<dbReference type="AlphaFoldDB" id="A0A158M5E8"/>
<dbReference type="STRING" id="35814.BBB42_02045"/>
<dbReference type="SUPFAM" id="SSF55031">
    <property type="entry name" value="Bacterial exopeptidase dimerisation domain"/>
    <property type="match status" value="1"/>
</dbReference>
<dbReference type="SUPFAM" id="SSF53187">
    <property type="entry name" value="Zn-dependent exopeptidases"/>
    <property type="match status" value="1"/>
</dbReference>
<dbReference type="Proteomes" id="UP000026682">
    <property type="component" value="Unassembled WGS sequence"/>
</dbReference>
<dbReference type="RefSeq" id="WP_017685475.1">
    <property type="nucleotide sequence ID" value="NZ_JFZZ01000044.1"/>
</dbReference>
<evidence type="ECO:0000313" key="2">
    <source>
        <dbReference type="EMBL" id="KAK96137.1"/>
    </source>
</evidence>
<name>A0A158M5E8_9BORD</name>
<organism evidence="2 3">
    <name type="scientific">Bordetella holmesii CDC-H585-BH</name>
    <dbReference type="NCBI Taxonomy" id="1331206"/>
    <lineage>
        <taxon>Bacteria</taxon>
        <taxon>Pseudomonadati</taxon>
        <taxon>Pseudomonadota</taxon>
        <taxon>Betaproteobacteria</taxon>
        <taxon>Burkholderiales</taxon>
        <taxon>Alcaligenaceae</taxon>
        <taxon>Bordetella</taxon>
    </lineage>
</organism>
<evidence type="ECO:0000259" key="1">
    <source>
        <dbReference type="Pfam" id="PF07687"/>
    </source>
</evidence>
<dbReference type="GO" id="GO:0016805">
    <property type="term" value="F:dipeptidase activity"/>
    <property type="evidence" value="ECO:0007669"/>
    <property type="project" value="TreeGrafter"/>
</dbReference>
<dbReference type="Gene3D" id="3.40.630.10">
    <property type="entry name" value="Zn peptidases"/>
    <property type="match status" value="1"/>
</dbReference>
<keyword evidence="2" id="KW-0378">Hydrolase</keyword>
<dbReference type="PANTHER" id="PTHR30575:SF0">
    <property type="entry name" value="XAA-ARG DIPEPTIDASE"/>
    <property type="match status" value="1"/>
</dbReference>
<sequence length="484" mass="52103">MTKAIQSLALLDDFFARETPRMTGLADKIWSLAELRYAETASADLHRQALQAAGFRITSEVAGIATAFMAEWGDEGPVLAFLGEYDALSGLNQQSGALVCTPSVDSPGMAGHGCGHHLLGTSAHFAALAVQEHLRRSGAKARIRYYGCPAEEGGAGKTFMARAGVFDDVDTALTWHPGSFTGLFSQATLANIQVRFIFHGRAAHAGHSPHLGRSALDAVELMNVGVNYLREHMPTDARVHYAITDAGGLSPNVVQARAEVVYLIRARNNNEAADLYRRVRNIARGAELMTECRLEVVFEKACSNLMQNRTLNQVMYAQMQALGQLSVDAEQRRLAGEFQATLDASDVEQVSRPLASVLRGKVPSIFDGLVPYDPLADETLFGSTDVADVSWVTPTAQAWVACYAFGTPLHSWQMVSQGQLGLAHAGMVHASRILAATGIALLDEPELMVQAQQELLERRGGQPYVCPIPADVPVPGRRAGVAAV</sequence>
<dbReference type="InterPro" id="IPR017439">
    <property type="entry name" value="Amidohydrolase"/>
</dbReference>
<dbReference type="InterPro" id="IPR036264">
    <property type="entry name" value="Bact_exopeptidase_dim_dom"/>
</dbReference>
<accession>A0A158M5E8</accession>
<dbReference type="PANTHER" id="PTHR30575">
    <property type="entry name" value="PEPTIDASE M20"/>
    <property type="match status" value="1"/>
</dbReference>
<dbReference type="Pfam" id="PF07687">
    <property type="entry name" value="M20_dimer"/>
    <property type="match status" value="1"/>
</dbReference>
<evidence type="ECO:0000313" key="3">
    <source>
        <dbReference type="Proteomes" id="UP000026682"/>
    </source>
</evidence>
<dbReference type="Gene3D" id="3.30.70.360">
    <property type="match status" value="1"/>
</dbReference>
<dbReference type="GO" id="GO:0071713">
    <property type="term" value="F:para-aminobenzoyl-glutamate hydrolase activity"/>
    <property type="evidence" value="ECO:0007669"/>
    <property type="project" value="TreeGrafter"/>
</dbReference>
<protein>
    <submittedName>
        <fullName evidence="2">Amidohydrolase</fullName>
    </submittedName>
</protein>
<dbReference type="PATRIC" id="fig|1331206.3.peg.1121"/>
<feature type="domain" description="Peptidase M20 dimerisation" evidence="1">
    <location>
        <begin position="192"/>
        <end position="284"/>
    </location>
</feature>
<dbReference type="FunFam" id="3.30.70.360:FF:000004">
    <property type="entry name" value="Peptidase M20 domain-containing protein 2"/>
    <property type="match status" value="1"/>
</dbReference>
<proteinExistence type="predicted"/>
<dbReference type="GO" id="GO:0005737">
    <property type="term" value="C:cytoplasm"/>
    <property type="evidence" value="ECO:0007669"/>
    <property type="project" value="TreeGrafter"/>
</dbReference>
<dbReference type="NCBIfam" id="TIGR01891">
    <property type="entry name" value="amidohydrolases"/>
    <property type="match status" value="1"/>
</dbReference>
<gene>
    <name evidence="2" type="ORF">L497_3485</name>
</gene>
<dbReference type="EMBL" id="JFZZ01000044">
    <property type="protein sequence ID" value="KAK96137.1"/>
    <property type="molecule type" value="Genomic_DNA"/>
</dbReference>
<reference evidence="2 3" key="1">
    <citation type="submission" date="2014-03" db="EMBL/GenBank/DDBJ databases">
        <title>Genome sequence of Bordetella holmseii.</title>
        <authorList>
            <person name="Harvill E."/>
            <person name="Goodfield L.L."/>
            <person name="Ivanov Y."/>
            <person name="Meyer J.A."/>
            <person name="Newth C."/>
            <person name="Cassiday P."/>
            <person name="Tondella M.L."/>
            <person name="Liao P."/>
            <person name="Zimmerman J."/>
            <person name="Meert K."/>
            <person name="Wessel D."/>
            <person name="Berger J."/>
            <person name="Dean J.M."/>
            <person name="Holubkov R."/>
            <person name="Burr J."/>
            <person name="Liu T."/>
            <person name="Brinkac L.M."/>
            <person name="Sanka R."/>
            <person name="Kim M."/>
            <person name="Losada L."/>
        </authorList>
    </citation>
    <scope>NUCLEOTIDE SEQUENCE [LARGE SCALE GENOMIC DNA]</scope>
    <source>
        <strain evidence="2 3">CDC-H585-BH</strain>
    </source>
</reference>
<dbReference type="InterPro" id="IPR011650">
    <property type="entry name" value="Peptidase_M20_dimer"/>
</dbReference>
<dbReference type="GO" id="GO:0046657">
    <property type="term" value="P:folic acid catabolic process"/>
    <property type="evidence" value="ECO:0007669"/>
    <property type="project" value="TreeGrafter"/>
</dbReference>
<dbReference type="GeneID" id="93121392"/>
<dbReference type="InterPro" id="IPR017145">
    <property type="entry name" value="Aminobenzoyl-glu_utiliz_pB"/>
</dbReference>
<comment type="caution">
    <text evidence="2">The sequence shown here is derived from an EMBL/GenBank/DDBJ whole genome shotgun (WGS) entry which is preliminary data.</text>
</comment>
<dbReference type="InterPro" id="IPR052030">
    <property type="entry name" value="Peptidase_M20/M20A_hydrolases"/>
</dbReference>
<dbReference type="CDD" id="cd05673">
    <property type="entry name" value="M20_Acy1L2_AbgB"/>
    <property type="match status" value="1"/>
</dbReference>
<dbReference type="PIRSF" id="PIRSF037227">
    <property type="entry name" value="Aminobenzoyl-glu_utiliz_pB"/>
    <property type="match status" value="1"/>
</dbReference>